<dbReference type="STRING" id="1448315.A0A319E3I4"/>
<evidence type="ECO:0000313" key="5">
    <source>
        <dbReference type="Proteomes" id="UP000248340"/>
    </source>
</evidence>
<dbReference type="InterPro" id="IPR036388">
    <property type="entry name" value="WH-like_DNA-bd_sf"/>
</dbReference>
<feature type="domain" description="Methylated-DNA-[protein]-cysteine S-methyltransferase DNA binding" evidence="3">
    <location>
        <begin position="12"/>
        <end position="57"/>
    </location>
</feature>
<dbReference type="PANTHER" id="PTHR42942:SF1">
    <property type="entry name" value="ALKYLTRANSFERASE-LIKE PROTEIN 1"/>
    <property type="match status" value="1"/>
</dbReference>
<evidence type="ECO:0000259" key="3">
    <source>
        <dbReference type="Pfam" id="PF01035"/>
    </source>
</evidence>
<gene>
    <name evidence="4" type="ORF">BO82DRAFT_429135</name>
</gene>
<accession>A0A319E3I4</accession>
<dbReference type="OrthoDB" id="2548197at2759"/>
<dbReference type="AlphaFoldDB" id="A0A319E3I4"/>
<dbReference type="SUPFAM" id="SSF46767">
    <property type="entry name" value="Methylated DNA-protein cysteine methyltransferase, C-terminal domain"/>
    <property type="match status" value="1"/>
</dbReference>
<reference evidence="4 5" key="1">
    <citation type="submission" date="2016-12" db="EMBL/GenBank/DDBJ databases">
        <title>The genomes of Aspergillus section Nigri reveals drivers in fungal speciation.</title>
        <authorList>
            <consortium name="DOE Joint Genome Institute"/>
            <person name="Vesth T.C."/>
            <person name="Nybo J."/>
            <person name="Theobald S."/>
            <person name="Brandl J."/>
            <person name="Frisvad J.C."/>
            <person name="Nielsen K.F."/>
            <person name="Lyhne E.K."/>
            <person name="Kogle M.E."/>
            <person name="Kuo A."/>
            <person name="Riley R."/>
            <person name="Clum A."/>
            <person name="Nolan M."/>
            <person name="Lipzen A."/>
            <person name="Salamov A."/>
            <person name="Henrissat B."/>
            <person name="Wiebenga A."/>
            <person name="De Vries R.P."/>
            <person name="Grigoriev I.V."/>
            <person name="Mortensen U.H."/>
            <person name="Andersen M.R."/>
            <person name="Baker S.E."/>
        </authorList>
    </citation>
    <scope>NUCLEOTIDE SEQUENCE [LARGE SCALE GENOMIC DNA]</scope>
    <source>
        <strain evidence="4 5">CBS 121591</strain>
    </source>
</reference>
<evidence type="ECO:0000256" key="2">
    <source>
        <dbReference type="SAM" id="MobiDB-lite"/>
    </source>
</evidence>
<feature type="region of interest" description="Disordered" evidence="2">
    <location>
        <begin position="49"/>
        <end position="75"/>
    </location>
</feature>
<dbReference type="Pfam" id="PF01035">
    <property type="entry name" value="DNA_binding_1"/>
    <property type="match status" value="1"/>
</dbReference>
<feature type="compositionally biased region" description="Acidic residues" evidence="2">
    <location>
        <begin position="150"/>
        <end position="168"/>
    </location>
</feature>
<dbReference type="EMBL" id="KZ821679">
    <property type="protein sequence ID" value="PYH85632.1"/>
    <property type="molecule type" value="Genomic_DNA"/>
</dbReference>
<dbReference type="InterPro" id="IPR052520">
    <property type="entry name" value="ATL_DNA_repair"/>
</dbReference>
<feature type="compositionally biased region" description="Basic and acidic residues" evidence="2">
    <location>
        <begin position="169"/>
        <end position="181"/>
    </location>
</feature>
<dbReference type="Proteomes" id="UP000248340">
    <property type="component" value="Unassembled WGS sequence"/>
</dbReference>
<evidence type="ECO:0000256" key="1">
    <source>
        <dbReference type="ARBA" id="ARBA00022763"/>
    </source>
</evidence>
<organism evidence="4 5">
    <name type="scientific">Aspergillus uvarum CBS 121591</name>
    <dbReference type="NCBI Taxonomy" id="1448315"/>
    <lineage>
        <taxon>Eukaryota</taxon>
        <taxon>Fungi</taxon>
        <taxon>Dikarya</taxon>
        <taxon>Ascomycota</taxon>
        <taxon>Pezizomycotina</taxon>
        <taxon>Eurotiomycetes</taxon>
        <taxon>Eurotiomycetidae</taxon>
        <taxon>Eurotiales</taxon>
        <taxon>Aspergillaceae</taxon>
        <taxon>Aspergillus</taxon>
        <taxon>Aspergillus subgen. Circumdati</taxon>
    </lineage>
</organism>
<name>A0A319E3I4_9EURO</name>
<proteinExistence type="predicted"/>
<dbReference type="Gene3D" id="1.10.10.10">
    <property type="entry name" value="Winged helix-like DNA-binding domain superfamily/Winged helix DNA-binding domain"/>
    <property type="match status" value="1"/>
</dbReference>
<feature type="compositionally biased region" description="Acidic residues" evidence="2">
    <location>
        <begin position="61"/>
        <end position="75"/>
    </location>
</feature>
<dbReference type="GeneID" id="37143246"/>
<protein>
    <recommendedName>
        <fullName evidence="3">Methylated-DNA-[protein]-cysteine S-methyltransferase DNA binding domain-containing protein</fullName>
    </recommendedName>
</protein>
<keyword evidence="5" id="KW-1185">Reference proteome</keyword>
<dbReference type="InterPro" id="IPR036217">
    <property type="entry name" value="MethylDNA_cys_MeTrfase_DNAb"/>
</dbReference>
<sequence length="181" mass="19851">MPRTDEAEWWINAVYEAVQEIPRGRVTSYGHIACLLGYPKRPRQVGVSLKHLPSAPSNPETDAEADAEADSEVEADAEAAAAPFFHSGNVPWQRVINSKGMISHRGPGSAERQAVVLRAEGVEVEVDSMGEYYVNFGRFGWFPDVLPSEEGLESDEGDGEEGEEEEEGRGDSDRNGNELFV</sequence>
<dbReference type="PANTHER" id="PTHR42942">
    <property type="entry name" value="6-O-METHYLGUANINE DNA METHYLTRANSFERASE"/>
    <property type="match status" value="1"/>
</dbReference>
<dbReference type="VEuPathDB" id="FungiDB:BO82DRAFT_429135"/>
<dbReference type="CDD" id="cd06445">
    <property type="entry name" value="ATase"/>
    <property type="match status" value="1"/>
</dbReference>
<dbReference type="GO" id="GO:0003824">
    <property type="term" value="F:catalytic activity"/>
    <property type="evidence" value="ECO:0007669"/>
    <property type="project" value="InterPro"/>
</dbReference>
<evidence type="ECO:0000313" key="4">
    <source>
        <dbReference type="EMBL" id="PYH85632.1"/>
    </source>
</evidence>
<dbReference type="GO" id="GO:0006281">
    <property type="term" value="P:DNA repair"/>
    <property type="evidence" value="ECO:0007669"/>
    <property type="project" value="InterPro"/>
</dbReference>
<dbReference type="RefSeq" id="XP_025495832.1">
    <property type="nucleotide sequence ID" value="XM_025640504.1"/>
</dbReference>
<feature type="region of interest" description="Disordered" evidence="2">
    <location>
        <begin position="145"/>
        <end position="181"/>
    </location>
</feature>
<keyword evidence="1" id="KW-0227">DNA damage</keyword>
<dbReference type="InterPro" id="IPR014048">
    <property type="entry name" value="MethylDNA_cys_MeTrfase_DNA-bd"/>
</dbReference>